<accession>A0A8S0YWT8</accession>
<dbReference type="EMBL" id="CADEBD010000171">
    <property type="protein sequence ID" value="CAB3223914.1"/>
    <property type="molecule type" value="Genomic_DNA"/>
</dbReference>
<dbReference type="SUPFAM" id="SSF51905">
    <property type="entry name" value="FAD/NAD(P)-binding domain"/>
    <property type="match status" value="1"/>
</dbReference>
<name>A0A8S0YWT8_ARCPL</name>
<dbReference type="Gene3D" id="3.50.50.60">
    <property type="entry name" value="FAD/NAD(P)-binding domain"/>
    <property type="match status" value="1"/>
</dbReference>
<evidence type="ECO:0000313" key="2">
    <source>
        <dbReference type="EMBL" id="CAB3223914.1"/>
    </source>
</evidence>
<organism evidence="2 3">
    <name type="scientific">Arctia plantaginis</name>
    <name type="common">Wood tiger moth</name>
    <name type="synonym">Phalaena plantaginis</name>
    <dbReference type="NCBI Taxonomy" id="874455"/>
    <lineage>
        <taxon>Eukaryota</taxon>
        <taxon>Metazoa</taxon>
        <taxon>Ecdysozoa</taxon>
        <taxon>Arthropoda</taxon>
        <taxon>Hexapoda</taxon>
        <taxon>Insecta</taxon>
        <taxon>Pterygota</taxon>
        <taxon>Neoptera</taxon>
        <taxon>Endopterygota</taxon>
        <taxon>Lepidoptera</taxon>
        <taxon>Glossata</taxon>
        <taxon>Ditrysia</taxon>
        <taxon>Noctuoidea</taxon>
        <taxon>Erebidae</taxon>
        <taxon>Arctiinae</taxon>
        <taxon>Arctia</taxon>
    </lineage>
</organism>
<proteinExistence type="inferred from homology"/>
<dbReference type="PANTHER" id="PTHR11552:SF147">
    <property type="entry name" value="CHOLINE DEHYDROGENASE, MITOCHONDRIAL"/>
    <property type="match status" value="1"/>
</dbReference>
<evidence type="ECO:0000256" key="1">
    <source>
        <dbReference type="ARBA" id="ARBA00010790"/>
    </source>
</evidence>
<dbReference type="GO" id="GO:0016491">
    <property type="term" value="F:oxidoreductase activity"/>
    <property type="evidence" value="ECO:0007669"/>
    <property type="project" value="TreeGrafter"/>
</dbReference>
<dbReference type="OrthoDB" id="6482909at2759"/>
<gene>
    <name evidence="2" type="ORF">APLA_LOCUS1622</name>
</gene>
<dbReference type="AlphaFoldDB" id="A0A8S0YWT8"/>
<comment type="similarity">
    <text evidence="1">Belongs to the GMC oxidoreductase family.</text>
</comment>
<dbReference type="PANTHER" id="PTHR11552">
    <property type="entry name" value="GLUCOSE-METHANOL-CHOLINE GMC OXIDOREDUCTASE"/>
    <property type="match status" value="1"/>
</dbReference>
<evidence type="ECO:0008006" key="4">
    <source>
        <dbReference type="Google" id="ProtNLM"/>
    </source>
</evidence>
<dbReference type="GO" id="GO:0050660">
    <property type="term" value="F:flavin adenine dinucleotide binding"/>
    <property type="evidence" value="ECO:0007669"/>
    <property type="project" value="InterPro"/>
</dbReference>
<dbReference type="Proteomes" id="UP000494256">
    <property type="component" value="Unassembled WGS sequence"/>
</dbReference>
<evidence type="ECO:0000313" key="3">
    <source>
        <dbReference type="Proteomes" id="UP000494256"/>
    </source>
</evidence>
<reference evidence="2 3" key="1">
    <citation type="submission" date="2020-04" db="EMBL/GenBank/DDBJ databases">
        <authorList>
            <person name="Wallbank WR R."/>
            <person name="Pardo Diaz C."/>
            <person name="Kozak K."/>
            <person name="Martin S."/>
            <person name="Jiggins C."/>
            <person name="Moest M."/>
            <person name="Warren A I."/>
            <person name="Byers J.R.P. K."/>
            <person name="Montejo-Kovacevich G."/>
            <person name="Yen C E."/>
        </authorList>
    </citation>
    <scope>NUCLEOTIDE SEQUENCE [LARGE SCALE GENOMIC DNA]</scope>
</reference>
<dbReference type="InterPro" id="IPR012132">
    <property type="entry name" value="GMC_OxRdtase"/>
</dbReference>
<comment type="caution">
    <text evidence="2">The sequence shown here is derived from an EMBL/GenBank/DDBJ whole genome shotgun (WGS) entry which is preliminary data.</text>
</comment>
<dbReference type="InterPro" id="IPR036188">
    <property type="entry name" value="FAD/NAD-bd_sf"/>
</dbReference>
<protein>
    <recommendedName>
        <fullName evidence="4">Glucose-methanol-choline oxidoreductase N-terminal domain-containing protein</fullName>
    </recommendedName>
</protein>
<sequence>MPCYNTSCTIPTTGGLPNAFASAVQFFAASQCLVPEEALKNSHVHNKTHFDFIIVGAGSAGSVMANRLSEIKEWNILLLEAGGDPPIEASFIFISPTLKNVSDRFEVLGVCKAFFTE</sequence>